<dbReference type="PANTHER" id="PTHR33336">
    <property type="entry name" value="QUINOL MONOOXYGENASE YGIN-RELATED"/>
    <property type="match status" value="1"/>
</dbReference>
<proteinExistence type="predicted"/>
<dbReference type="InterPro" id="IPR050744">
    <property type="entry name" value="AI-2_Isomerase_LsrG"/>
</dbReference>
<accession>A0AAW6TSA2</accession>
<evidence type="ECO:0000313" key="3">
    <source>
        <dbReference type="Proteomes" id="UP001228643"/>
    </source>
</evidence>
<dbReference type="AlphaFoldDB" id="A0AAW6TSA2"/>
<comment type="caution">
    <text evidence="2">The sequence shown here is derived from an EMBL/GenBank/DDBJ whole genome shotgun (WGS) entry which is preliminary data.</text>
</comment>
<dbReference type="InterPro" id="IPR007138">
    <property type="entry name" value="ABM_dom"/>
</dbReference>
<reference evidence="2 3" key="1">
    <citation type="submission" date="2023-04" db="EMBL/GenBank/DDBJ databases">
        <title>Two novel species of Flavobacterium.</title>
        <authorList>
            <person name="Liu Q."/>
            <person name="Xin Y.-H."/>
        </authorList>
    </citation>
    <scope>NUCLEOTIDE SEQUENCE [LARGE SCALE GENOMIC DNA]</scope>
    <source>
        <strain evidence="2 3">LB2P87</strain>
    </source>
</reference>
<dbReference type="Pfam" id="PF03992">
    <property type="entry name" value="ABM"/>
    <property type="match status" value="1"/>
</dbReference>
<keyword evidence="3" id="KW-1185">Reference proteome</keyword>
<name>A0AAW6TSA2_9FLAO</name>
<dbReference type="EC" id="1.-.-.-" evidence="2"/>
<organism evidence="2 3">
    <name type="scientific">Flavobacterium yafengii</name>
    <dbReference type="NCBI Taxonomy" id="3041253"/>
    <lineage>
        <taxon>Bacteria</taxon>
        <taxon>Pseudomonadati</taxon>
        <taxon>Bacteroidota</taxon>
        <taxon>Flavobacteriia</taxon>
        <taxon>Flavobacteriales</taxon>
        <taxon>Flavobacteriaceae</taxon>
        <taxon>Flavobacterium</taxon>
    </lineage>
</organism>
<dbReference type="PROSITE" id="PS51725">
    <property type="entry name" value="ABM"/>
    <property type="match status" value="1"/>
</dbReference>
<dbReference type="GO" id="GO:0004497">
    <property type="term" value="F:monooxygenase activity"/>
    <property type="evidence" value="ECO:0007669"/>
    <property type="project" value="UniProtKB-KW"/>
</dbReference>
<protein>
    <submittedName>
        <fullName evidence="2">Quinol monooxygenase</fullName>
        <ecNumber evidence="2">1.-.-.-</ecNumber>
    </submittedName>
</protein>
<dbReference type="Proteomes" id="UP001228643">
    <property type="component" value="Unassembled WGS sequence"/>
</dbReference>
<evidence type="ECO:0000259" key="1">
    <source>
        <dbReference type="PROSITE" id="PS51725"/>
    </source>
</evidence>
<evidence type="ECO:0000313" key="2">
    <source>
        <dbReference type="EMBL" id="MDI5951048.1"/>
    </source>
</evidence>
<dbReference type="EMBL" id="JASCRY010000005">
    <property type="protein sequence ID" value="MDI5951048.1"/>
    <property type="molecule type" value="Genomic_DNA"/>
</dbReference>
<keyword evidence="2" id="KW-0560">Oxidoreductase</keyword>
<keyword evidence="2" id="KW-0503">Monooxygenase</keyword>
<dbReference type="SUPFAM" id="SSF54909">
    <property type="entry name" value="Dimeric alpha+beta barrel"/>
    <property type="match status" value="1"/>
</dbReference>
<dbReference type="RefSeq" id="WP_282717897.1">
    <property type="nucleotide sequence ID" value="NZ_JASCRY010000005.1"/>
</dbReference>
<feature type="domain" description="ABM" evidence="1">
    <location>
        <begin position="3"/>
        <end position="91"/>
    </location>
</feature>
<dbReference type="InterPro" id="IPR011008">
    <property type="entry name" value="Dimeric_a/b-barrel"/>
</dbReference>
<dbReference type="Gene3D" id="3.30.70.100">
    <property type="match status" value="1"/>
</dbReference>
<dbReference type="PANTHER" id="PTHR33336:SF15">
    <property type="entry name" value="ABM DOMAIN-CONTAINING PROTEIN"/>
    <property type="match status" value="1"/>
</dbReference>
<gene>
    <name evidence="2" type="ORF">QLS97_15435</name>
</gene>
<sequence length="96" mass="11089">MPIYLTVILKSKPESVETLKSLLLDLVQNSTKEAACLQYDLHQSLEESTIFIFHEVWENEAGLKLHNEQSYLISFFENAKLLFQEAPIVYKTDKLA</sequence>